<feature type="region of interest" description="Disordered" evidence="1">
    <location>
        <begin position="203"/>
        <end position="231"/>
    </location>
</feature>
<evidence type="ECO:0000313" key="4">
    <source>
        <dbReference type="Proteomes" id="UP000314983"/>
    </source>
</evidence>
<proteinExistence type="predicted"/>
<name>A0A4W4F3W3_ELEEL</name>
<dbReference type="PROSITE" id="PS50172">
    <property type="entry name" value="BRCT"/>
    <property type="match status" value="2"/>
</dbReference>
<protein>
    <recommendedName>
        <fullName evidence="2">BRCT domain-containing protein</fullName>
    </recommendedName>
</protein>
<dbReference type="PANTHER" id="PTHR14625:SF3">
    <property type="entry name" value="MICROCEPHALIN"/>
    <property type="match status" value="1"/>
</dbReference>
<reference evidence="3" key="5">
    <citation type="submission" date="2025-09" db="UniProtKB">
        <authorList>
            <consortium name="Ensembl"/>
        </authorList>
    </citation>
    <scope>IDENTIFICATION</scope>
</reference>
<reference evidence="4" key="2">
    <citation type="journal article" date="2017" name="Sci. Adv.">
        <title>A tail of two voltages: Proteomic comparison of the three electric organs of the electric eel.</title>
        <authorList>
            <person name="Traeger L.L."/>
            <person name="Sabat G."/>
            <person name="Barrett-Wilt G.A."/>
            <person name="Wells G.B."/>
            <person name="Sussman M.R."/>
        </authorList>
    </citation>
    <scope>NUCLEOTIDE SEQUENCE [LARGE SCALE GENOMIC DNA]</scope>
</reference>
<reference evidence="4" key="1">
    <citation type="journal article" date="2014" name="Science">
        <title>Nonhuman genetics. Genomic basis for the convergent evolution of electric organs.</title>
        <authorList>
            <person name="Gallant J.R."/>
            <person name="Traeger L.L."/>
            <person name="Volkening J.D."/>
            <person name="Moffett H."/>
            <person name="Chen P.H."/>
            <person name="Novina C.D."/>
            <person name="Phillips G.N.Jr."/>
            <person name="Anand R."/>
            <person name="Wells G.B."/>
            <person name="Pinch M."/>
            <person name="Guth R."/>
            <person name="Unguez G.A."/>
            <person name="Albert J.S."/>
            <person name="Zakon H.H."/>
            <person name="Samanta M.P."/>
            <person name="Sussman M.R."/>
        </authorList>
    </citation>
    <scope>NUCLEOTIDE SEQUENCE [LARGE SCALE GENOMIC DNA]</scope>
</reference>
<feature type="region of interest" description="Disordered" evidence="1">
    <location>
        <begin position="273"/>
        <end position="307"/>
    </location>
</feature>
<accession>A0A4W4F3W3</accession>
<organism evidence="3 4">
    <name type="scientific">Electrophorus electricus</name>
    <name type="common">Electric eel</name>
    <name type="synonym">Gymnotus electricus</name>
    <dbReference type="NCBI Taxonomy" id="8005"/>
    <lineage>
        <taxon>Eukaryota</taxon>
        <taxon>Metazoa</taxon>
        <taxon>Chordata</taxon>
        <taxon>Craniata</taxon>
        <taxon>Vertebrata</taxon>
        <taxon>Euteleostomi</taxon>
        <taxon>Actinopterygii</taxon>
        <taxon>Neopterygii</taxon>
        <taxon>Teleostei</taxon>
        <taxon>Ostariophysi</taxon>
        <taxon>Gymnotiformes</taxon>
        <taxon>Gymnotoidei</taxon>
        <taxon>Gymnotidae</taxon>
        <taxon>Electrophorus</taxon>
    </lineage>
</organism>
<feature type="compositionally biased region" description="Basic and acidic residues" evidence="1">
    <location>
        <begin position="298"/>
        <end position="307"/>
    </location>
</feature>
<dbReference type="SUPFAM" id="SSF52113">
    <property type="entry name" value="BRCT domain"/>
    <property type="match status" value="2"/>
</dbReference>
<dbReference type="GeneTree" id="ENSGT00390000018842"/>
<dbReference type="InterPro" id="IPR022047">
    <property type="entry name" value="Microcephalin-like"/>
</dbReference>
<dbReference type="GO" id="GO:0000278">
    <property type="term" value="P:mitotic cell cycle"/>
    <property type="evidence" value="ECO:0007669"/>
    <property type="project" value="TreeGrafter"/>
</dbReference>
<dbReference type="Gene3D" id="3.40.50.10190">
    <property type="entry name" value="BRCT domain"/>
    <property type="match status" value="2"/>
</dbReference>
<keyword evidence="4" id="KW-1185">Reference proteome</keyword>
<evidence type="ECO:0000256" key="1">
    <source>
        <dbReference type="SAM" id="MobiDB-lite"/>
    </source>
</evidence>
<feature type="domain" description="BRCT" evidence="2">
    <location>
        <begin position="324"/>
        <end position="415"/>
    </location>
</feature>
<reference evidence="3" key="3">
    <citation type="submission" date="2020-05" db="EMBL/GenBank/DDBJ databases">
        <title>Electrophorus electricus (electric eel) genome, fEleEle1, primary haplotype.</title>
        <authorList>
            <person name="Myers G."/>
            <person name="Meyer A."/>
            <person name="Fedrigo O."/>
            <person name="Formenti G."/>
            <person name="Rhie A."/>
            <person name="Tracey A."/>
            <person name="Sims Y."/>
            <person name="Jarvis E.D."/>
        </authorList>
    </citation>
    <scope>NUCLEOTIDE SEQUENCE [LARGE SCALE GENOMIC DNA]</scope>
</reference>
<gene>
    <name evidence="3" type="primary">MCPH1</name>
</gene>
<dbReference type="Ensembl" id="ENSEEET00000018599.2">
    <property type="protein sequence ID" value="ENSEEEP00000018396.2"/>
    <property type="gene ID" value="ENSEEEG00000009034.2"/>
</dbReference>
<dbReference type="PANTHER" id="PTHR14625">
    <property type="entry name" value="MICROCEPHALIN"/>
    <property type="match status" value="1"/>
</dbReference>
<evidence type="ECO:0000313" key="3">
    <source>
        <dbReference type="Ensembl" id="ENSEEEP00000018396.2"/>
    </source>
</evidence>
<dbReference type="STRING" id="8005.ENSEEEP00000018396"/>
<dbReference type="InterPro" id="IPR001357">
    <property type="entry name" value="BRCT_dom"/>
</dbReference>
<dbReference type="SMART" id="SM00292">
    <property type="entry name" value="BRCT"/>
    <property type="match status" value="2"/>
</dbReference>
<dbReference type="InterPro" id="IPR036420">
    <property type="entry name" value="BRCT_dom_sf"/>
</dbReference>
<feature type="domain" description="BRCT" evidence="2">
    <location>
        <begin position="436"/>
        <end position="518"/>
    </location>
</feature>
<dbReference type="AlphaFoldDB" id="A0A4W4F3W3"/>
<dbReference type="Pfam" id="PF16589">
    <property type="entry name" value="BRCT_2"/>
    <property type="match status" value="1"/>
</dbReference>
<dbReference type="Proteomes" id="UP000314983">
    <property type="component" value="Chromosome 11"/>
</dbReference>
<dbReference type="Pfam" id="PF00533">
    <property type="entry name" value="BRCT"/>
    <property type="match status" value="1"/>
</dbReference>
<reference evidence="3" key="4">
    <citation type="submission" date="2025-08" db="UniProtKB">
        <authorList>
            <consortium name="Ensembl"/>
        </authorList>
    </citation>
    <scope>IDENTIFICATION</scope>
</reference>
<dbReference type="CDD" id="cd17736">
    <property type="entry name" value="BRCT_microcephalin_rpt2"/>
    <property type="match status" value="1"/>
</dbReference>
<dbReference type="FunFam" id="3.40.50.10190:FF:000047">
    <property type="entry name" value="Microcephalin"/>
    <property type="match status" value="1"/>
</dbReference>
<feature type="compositionally biased region" description="Basic and acidic residues" evidence="1">
    <location>
        <begin position="273"/>
        <end position="282"/>
    </location>
</feature>
<evidence type="ECO:0000259" key="2">
    <source>
        <dbReference type="PROSITE" id="PS50172"/>
    </source>
</evidence>
<sequence>MKSHGQIEKGPCVSAEGLTTVKGGKEPMEVLASPQGERQRRSCSSMTKQSSLDCYISKTSSKKCISHPLWKTEEVAIDYQKSSINSKKNRSMSPLGSMDSRERQIPLHLKDAKDNSNLVDSRRLSSVDPSFSKYEHLAQSNDLATTKSEFYKRRPAAIPHSSIRSDTHSYDNDDDGVFEDYFTSANSAPRCKVVLVNSSSEAMPLPSFDLTPKNPSRRKSHPQDICTRGGKQKVFGSRDISDAPGLARLSSLVPESGVSSPVCMSTIPEVCDSEKTKQEPAAKRQKRRIKPNSSTSLESKDSKNASDGLIDRCSEMCSKHGTMKTDKYMKKNRTLVMTSMPTEKQQMVRQVVNSLGGFTVVDTVCESTTHVVSGSPRRTLNILLGIARGCWILSFEWILWCLEHRQWIPEEPYELSDHFPAAPICRLQQHLSAGEHQQDLFQNQPIMFVSLLSKPPCHSLGELIQLCGGTVCRTIRQAGLCIGEYKGKKPEGTKCLSEQWILDCVTHLVLLPHDKYILD</sequence>
<feature type="region of interest" description="Disordered" evidence="1">
    <location>
        <begin position="1"/>
        <end position="45"/>
    </location>
</feature>
<dbReference type="CDD" id="cd17751">
    <property type="entry name" value="BRCT_microcephalin_rpt3"/>
    <property type="match status" value="1"/>
</dbReference>